<organism evidence="1 2">
    <name type="scientific">Gymnopilus dilepis</name>
    <dbReference type="NCBI Taxonomy" id="231916"/>
    <lineage>
        <taxon>Eukaryota</taxon>
        <taxon>Fungi</taxon>
        <taxon>Dikarya</taxon>
        <taxon>Basidiomycota</taxon>
        <taxon>Agaricomycotina</taxon>
        <taxon>Agaricomycetes</taxon>
        <taxon>Agaricomycetidae</taxon>
        <taxon>Agaricales</taxon>
        <taxon>Agaricineae</taxon>
        <taxon>Hymenogastraceae</taxon>
        <taxon>Gymnopilus</taxon>
    </lineage>
</organism>
<dbReference type="Proteomes" id="UP000284706">
    <property type="component" value="Unassembled WGS sequence"/>
</dbReference>
<evidence type="ECO:0000313" key="1">
    <source>
        <dbReference type="EMBL" id="PPQ82763.1"/>
    </source>
</evidence>
<name>A0A409WW64_9AGAR</name>
<dbReference type="InterPro" id="IPR032675">
    <property type="entry name" value="LRR_dom_sf"/>
</dbReference>
<protein>
    <submittedName>
        <fullName evidence="1">Uncharacterized protein</fullName>
    </submittedName>
</protein>
<gene>
    <name evidence="1" type="ORF">CVT26_000167</name>
</gene>
<comment type="caution">
    <text evidence="1">The sequence shown here is derived from an EMBL/GenBank/DDBJ whole genome shotgun (WGS) entry which is preliminary data.</text>
</comment>
<dbReference type="Gene3D" id="3.80.10.10">
    <property type="entry name" value="Ribonuclease Inhibitor"/>
    <property type="match status" value="1"/>
</dbReference>
<sequence>MIEIGGQCKACAQLESLNNQISDATKHLERLMKKRDDFVLTEVNARHDPFSSILPREISSLVFEHYVAEGWPVFTLGWVCRAWREIALTTPLLWTEIHITLKHHNPIADLEFLKAHIRHSGQLPLSISLCDEDRQAGNAAPSAIDETLIDTVNECSDRWECLDLELHPSLLELFRGRNCAPFGAPMLKKLVLSPIFSGTEDSDRARFGVGQLKPRPSEVVFSDTPPKNIDIDWSDVALVDMGGIYLYEAFDLLLLAPHMITCDLAIATLPSPITDSTLPDTLQHRLQNLYLRLGCENWAEILPFFTNLTLPNLEHLEIEGGESAQDLPNTALVSLLNRSSCPLASLDLNKVYLTANDLEMILTAAPSLKKLFVGPCLPDGCPELDPLFGLLAKTVDDAGQRFLPLLESIVITGFITSWDPVVDFCLQASSPGGRPLTDVEVKSRISISVSERPPPRSSINLSTLPTILEDLGISMAVRLREIAVHDSYEHSMDLVYIKVNA</sequence>
<accession>A0A409WW64</accession>
<dbReference type="OrthoDB" id="2912369at2759"/>
<dbReference type="AlphaFoldDB" id="A0A409WW64"/>
<dbReference type="InParanoid" id="A0A409WW64"/>
<dbReference type="SUPFAM" id="SSF52047">
    <property type="entry name" value="RNI-like"/>
    <property type="match status" value="1"/>
</dbReference>
<keyword evidence="2" id="KW-1185">Reference proteome</keyword>
<dbReference type="STRING" id="231916.A0A409WW64"/>
<evidence type="ECO:0000313" key="2">
    <source>
        <dbReference type="Proteomes" id="UP000284706"/>
    </source>
</evidence>
<dbReference type="EMBL" id="NHYE01004705">
    <property type="protein sequence ID" value="PPQ82763.1"/>
    <property type="molecule type" value="Genomic_DNA"/>
</dbReference>
<reference evidence="1 2" key="1">
    <citation type="journal article" date="2018" name="Evol. Lett.">
        <title>Horizontal gene cluster transfer increased hallucinogenic mushroom diversity.</title>
        <authorList>
            <person name="Reynolds H.T."/>
            <person name="Vijayakumar V."/>
            <person name="Gluck-Thaler E."/>
            <person name="Korotkin H.B."/>
            <person name="Matheny P.B."/>
            <person name="Slot J.C."/>
        </authorList>
    </citation>
    <scope>NUCLEOTIDE SEQUENCE [LARGE SCALE GENOMIC DNA]</scope>
    <source>
        <strain evidence="1 2">SRW20</strain>
    </source>
</reference>
<proteinExistence type="predicted"/>